<feature type="transmembrane region" description="Helical" evidence="1">
    <location>
        <begin position="20"/>
        <end position="46"/>
    </location>
</feature>
<dbReference type="AlphaFoldDB" id="A0AAV1DC66"/>
<dbReference type="Proteomes" id="UP001161247">
    <property type="component" value="Chromosome 4"/>
</dbReference>
<sequence length="459" mass="52291">MKNFKESSTSNPLSNFVNCIVFISCLIFGIYIILSLALVPNALLLWQYHSANSVHNSSSTIITSLEHIAFGIAASDKSWSRRKEYVRLWWRPEVMKGCVFLEQMPPISENDRVSLPPICISADTSRFKYTNKYGRRSAIRVARVVSETVALMNNNSDVRWFVFGDDDTVFFPDNLVKTLQKYDHGLWYYIGTNSEYFETNKGNSFEMAFGGAGFAISSPLAKVLGKVLDSCLIRYHGVYGSDARIHICLAELGVSLTHEPGFHQMDLVGNSFGLLTAHPTRPLVTLHHLDKVNPFFPNMTTLEALSQLVKTAKVDPERILQITVCCDQLSSSTFSVSWGYAIQQWKGNVLVPDIIRARETYRSWNRNKYYNFDTERFDPNTCKRPDVFSFDGISFSSDGTMSIYEKVDRICPNDNKVVEIRVFSRKLNLDAKQVRTPTCKYHHHNDCRFWKIAVLISDA</sequence>
<accession>A0AAV1DC66</accession>
<evidence type="ECO:0000313" key="3">
    <source>
        <dbReference type="Proteomes" id="UP001161247"/>
    </source>
</evidence>
<evidence type="ECO:0000313" key="2">
    <source>
        <dbReference type="EMBL" id="CAI9104619.1"/>
    </source>
</evidence>
<reference evidence="2" key="1">
    <citation type="submission" date="2023-03" db="EMBL/GenBank/DDBJ databases">
        <authorList>
            <person name="Julca I."/>
        </authorList>
    </citation>
    <scope>NUCLEOTIDE SEQUENCE</scope>
</reference>
<dbReference type="PANTHER" id="PTHR10811">
    <property type="entry name" value="FRINGE-RELATED"/>
    <property type="match status" value="1"/>
</dbReference>
<name>A0AAV1DC66_OLDCO</name>
<dbReference type="InterPro" id="IPR006740">
    <property type="entry name" value="DUF604"/>
</dbReference>
<keyword evidence="1" id="KW-0472">Membrane</keyword>
<dbReference type="Pfam" id="PF04646">
    <property type="entry name" value="DUF604"/>
    <property type="match status" value="1"/>
</dbReference>
<gene>
    <name evidence="2" type="ORF">OLC1_LOCUS13515</name>
</gene>
<dbReference type="FunFam" id="3.90.550.50:FF:000006">
    <property type="entry name" value="Fringe-related protein-like"/>
    <property type="match status" value="1"/>
</dbReference>
<dbReference type="EMBL" id="OX459121">
    <property type="protein sequence ID" value="CAI9104619.1"/>
    <property type="molecule type" value="Genomic_DNA"/>
</dbReference>
<proteinExistence type="predicted"/>
<protein>
    <submittedName>
        <fullName evidence="2">OLC1v1003326C2</fullName>
    </submittedName>
</protein>
<evidence type="ECO:0000256" key="1">
    <source>
        <dbReference type="SAM" id="Phobius"/>
    </source>
</evidence>
<keyword evidence="3" id="KW-1185">Reference proteome</keyword>
<dbReference type="Gene3D" id="3.90.550.50">
    <property type="match status" value="1"/>
</dbReference>
<organism evidence="2 3">
    <name type="scientific">Oldenlandia corymbosa var. corymbosa</name>
    <dbReference type="NCBI Taxonomy" id="529605"/>
    <lineage>
        <taxon>Eukaryota</taxon>
        <taxon>Viridiplantae</taxon>
        <taxon>Streptophyta</taxon>
        <taxon>Embryophyta</taxon>
        <taxon>Tracheophyta</taxon>
        <taxon>Spermatophyta</taxon>
        <taxon>Magnoliopsida</taxon>
        <taxon>eudicotyledons</taxon>
        <taxon>Gunneridae</taxon>
        <taxon>Pentapetalae</taxon>
        <taxon>asterids</taxon>
        <taxon>lamiids</taxon>
        <taxon>Gentianales</taxon>
        <taxon>Rubiaceae</taxon>
        <taxon>Rubioideae</taxon>
        <taxon>Spermacoceae</taxon>
        <taxon>Hedyotis-Oldenlandia complex</taxon>
        <taxon>Oldenlandia</taxon>
    </lineage>
</organism>
<keyword evidence="1" id="KW-0812">Transmembrane</keyword>
<dbReference type="PROSITE" id="PS51257">
    <property type="entry name" value="PROKAR_LIPOPROTEIN"/>
    <property type="match status" value="1"/>
</dbReference>
<keyword evidence="1" id="KW-1133">Transmembrane helix</keyword>